<dbReference type="EMBL" id="OANS01000005">
    <property type="protein sequence ID" value="SNX29562.1"/>
    <property type="molecule type" value="Genomic_DNA"/>
</dbReference>
<keyword evidence="2" id="KW-0547">Nucleotide-binding</keyword>
<name>A0A240E2Z4_9BURK</name>
<dbReference type="InterPro" id="IPR006935">
    <property type="entry name" value="Helicase/UvrB_N"/>
</dbReference>
<sequence>MNIKLRPWQIEAHQKALKWLVQDRADRHFLINAAPGAGKTLAACAIAKTLLDKQEVNRVIVIAPRTQVVTQWAEDFTRVTGRHMGKVTARDGEIQGLGMDVCATWSAIQGLLPELQAVCRTAKVLVICDEHHHAAVQAAWGDGAGDAFLDSKFVLVLTGTPIRSDGSESVWLAYDDNGAISHPEEGTYTLNYGEAVDLGYCRPITFHKHQGRFTVDLDGEQIKISGDQDTQIPKNLARIPGLQTALDFYKLAKTPQFIPGTSEPLMTGYQASMVEAGIEKLNQLRYTMPEAGGLVIAPNIEIAEFMADLLEKLDGEKPIVVHSQLANAEDKIKQFKNTNRKWLVSVAMVAEGVDIKRLRVLIYLPNALTELAFRQAMGRVVRTASYEDFSRAYVVMPAFKTFEKYAKRVEEEMSPAQRLDSGAPKEKVCPECNEFNPLGAKICSCGHEFPSGPEVLKVKKCLSCGSLNPASADRCHACGNLFSSDFSLSLDEALRVGAIVRGIELDEEETRDSESIAPNMRSLILKSGDQNLIKFIKSFPEESWSRLGKFYEESKRS</sequence>
<dbReference type="InterPro" id="IPR014001">
    <property type="entry name" value="Helicase_ATP-bd"/>
</dbReference>
<dbReference type="SUPFAM" id="SSF52540">
    <property type="entry name" value="P-loop containing nucleoside triphosphate hydrolases"/>
    <property type="match status" value="1"/>
</dbReference>
<dbReference type="Proteomes" id="UP000218069">
    <property type="component" value="Unassembled WGS sequence"/>
</dbReference>
<dbReference type="SMART" id="SM00487">
    <property type="entry name" value="DEXDc"/>
    <property type="match status" value="1"/>
</dbReference>
<dbReference type="InterPro" id="IPR001650">
    <property type="entry name" value="Helicase_C-like"/>
</dbReference>
<dbReference type="RefSeq" id="WP_096674734.1">
    <property type="nucleotide sequence ID" value="NZ_OANS01000005.1"/>
</dbReference>
<accession>A0A240E2Z4</accession>
<dbReference type="Gene3D" id="3.40.50.300">
    <property type="entry name" value="P-loop containing nucleotide triphosphate hydrolases"/>
    <property type="match status" value="2"/>
</dbReference>
<keyword evidence="2" id="KW-0067">ATP-binding</keyword>
<dbReference type="OrthoDB" id="5165890at2"/>
<evidence type="ECO:0000259" key="1">
    <source>
        <dbReference type="PROSITE" id="PS51192"/>
    </source>
</evidence>
<keyword evidence="2" id="KW-0347">Helicase</keyword>
<feature type="domain" description="Helicase ATP-binding" evidence="1">
    <location>
        <begin position="20"/>
        <end position="179"/>
    </location>
</feature>
<reference evidence="3" key="1">
    <citation type="submission" date="2017-08" db="EMBL/GenBank/DDBJ databases">
        <authorList>
            <person name="Varghese N."/>
            <person name="Submissions S."/>
        </authorList>
    </citation>
    <scope>NUCLEOTIDE SEQUENCE [LARGE SCALE GENOMIC DNA]</scope>
    <source>
        <strain evidence="3">AP-Melu-1000-B4</strain>
    </source>
</reference>
<dbReference type="Pfam" id="PF04851">
    <property type="entry name" value="ResIII"/>
    <property type="match status" value="1"/>
</dbReference>
<dbReference type="SMART" id="SM00490">
    <property type="entry name" value="HELICc"/>
    <property type="match status" value="1"/>
</dbReference>
<proteinExistence type="predicted"/>
<dbReference type="GO" id="GO:0005829">
    <property type="term" value="C:cytosol"/>
    <property type="evidence" value="ECO:0007669"/>
    <property type="project" value="TreeGrafter"/>
</dbReference>
<dbReference type="PANTHER" id="PTHR47396:SF1">
    <property type="entry name" value="ATP-DEPENDENT HELICASE IRC3-RELATED"/>
    <property type="match status" value="1"/>
</dbReference>
<evidence type="ECO:0000313" key="3">
    <source>
        <dbReference type="Proteomes" id="UP000218069"/>
    </source>
</evidence>
<organism evidence="2 3">
    <name type="scientific">Polynucleobacter meluiroseus</name>
    <dbReference type="NCBI Taxonomy" id="1938814"/>
    <lineage>
        <taxon>Bacteria</taxon>
        <taxon>Pseudomonadati</taxon>
        <taxon>Pseudomonadota</taxon>
        <taxon>Betaproteobacteria</taxon>
        <taxon>Burkholderiales</taxon>
        <taxon>Burkholderiaceae</taxon>
        <taxon>Polynucleobacter</taxon>
    </lineage>
</organism>
<dbReference type="GO" id="GO:0003677">
    <property type="term" value="F:DNA binding"/>
    <property type="evidence" value="ECO:0007669"/>
    <property type="project" value="InterPro"/>
</dbReference>
<dbReference type="InterPro" id="IPR050742">
    <property type="entry name" value="Helicase_Restrict-Modif_Enz"/>
</dbReference>
<dbReference type="PANTHER" id="PTHR47396">
    <property type="entry name" value="TYPE I RESTRICTION ENZYME ECOKI R PROTEIN"/>
    <property type="match status" value="1"/>
</dbReference>
<dbReference type="GO" id="GO:0016787">
    <property type="term" value="F:hydrolase activity"/>
    <property type="evidence" value="ECO:0007669"/>
    <property type="project" value="InterPro"/>
</dbReference>
<dbReference type="InterPro" id="IPR027417">
    <property type="entry name" value="P-loop_NTPase"/>
</dbReference>
<dbReference type="GO" id="GO:0004386">
    <property type="term" value="F:helicase activity"/>
    <property type="evidence" value="ECO:0007669"/>
    <property type="project" value="UniProtKB-KW"/>
</dbReference>
<dbReference type="PROSITE" id="PS51192">
    <property type="entry name" value="HELICASE_ATP_BIND_1"/>
    <property type="match status" value="1"/>
</dbReference>
<protein>
    <submittedName>
        <fullName evidence="2">Superfamily II DNA or RNA helicase</fullName>
    </submittedName>
</protein>
<dbReference type="Pfam" id="PF00271">
    <property type="entry name" value="Helicase_C"/>
    <property type="match status" value="1"/>
</dbReference>
<dbReference type="GO" id="GO:0005524">
    <property type="term" value="F:ATP binding"/>
    <property type="evidence" value="ECO:0007669"/>
    <property type="project" value="InterPro"/>
</dbReference>
<evidence type="ECO:0000313" key="2">
    <source>
        <dbReference type="EMBL" id="SNX29562.1"/>
    </source>
</evidence>
<keyword evidence="3" id="KW-1185">Reference proteome</keyword>
<dbReference type="AlphaFoldDB" id="A0A240E2Z4"/>
<keyword evidence="2" id="KW-0378">Hydrolase</keyword>
<gene>
    <name evidence="2" type="ORF">SAMN06295945_1942</name>
</gene>